<keyword evidence="2" id="KW-0813">Transport</keyword>
<dbReference type="GO" id="GO:0005524">
    <property type="term" value="F:ATP binding"/>
    <property type="evidence" value="ECO:0007669"/>
    <property type="project" value="UniProtKB-KW"/>
</dbReference>
<dbReference type="GO" id="GO:0016887">
    <property type="term" value="F:ATP hydrolysis activity"/>
    <property type="evidence" value="ECO:0007669"/>
    <property type="project" value="InterPro"/>
</dbReference>
<dbReference type="Proteomes" id="UP001206128">
    <property type="component" value="Unassembled WGS sequence"/>
</dbReference>
<dbReference type="InterPro" id="IPR003439">
    <property type="entry name" value="ABC_transporter-like_ATP-bd"/>
</dbReference>
<keyword evidence="4 6" id="KW-0067">ATP-binding</keyword>
<dbReference type="InterPro" id="IPR003593">
    <property type="entry name" value="AAA+_ATPase"/>
</dbReference>
<dbReference type="AlphaFoldDB" id="A0AAE3GLB5"/>
<accession>A0AAE3GLB5</accession>
<evidence type="ECO:0000313" key="7">
    <source>
        <dbReference type="Proteomes" id="UP001206128"/>
    </source>
</evidence>
<evidence type="ECO:0000256" key="3">
    <source>
        <dbReference type="ARBA" id="ARBA00022741"/>
    </source>
</evidence>
<evidence type="ECO:0000256" key="1">
    <source>
        <dbReference type="ARBA" id="ARBA00005417"/>
    </source>
</evidence>
<dbReference type="InterPro" id="IPR050095">
    <property type="entry name" value="ECF_ABC_transporter_ATP-bd"/>
</dbReference>
<evidence type="ECO:0000256" key="4">
    <source>
        <dbReference type="ARBA" id="ARBA00022840"/>
    </source>
</evidence>
<dbReference type="InterPro" id="IPR027417">
    <property type="entry name" value="P-loop_NTPase"/>
</dbReference>
<comment type="caution">
    <text evidence="6">The sequence shown here is derived from an EMBL/GenBank/DDBJ whole genome shotgun (WGS) entry which is preliminary data.</text>
</comment>
<dbReference type="GO" id="GO:0042626">
    <property type="term" value="F:ATPase-coupled transmembrane transporter activity"/>
    <property type="evidence" value="ECO:0007669"/>
    <property type="project" value="TreeGrafter"/>
</dbReference>
<name>A0AAE3GLB5_9PSEU</name>
<keyword evidence="3" id="KW-0547">Nucleotide-binding</keyword>
<feature type="domain" description="ABC transporter" evidence="5">
    <location>
        <begin position="2"/>
        <end position="228"/>
    </location>
</feature>
<dbReference type="PROSITE" id="PS50893">
    <property type="entry name" value="ABC_TRANSPORTER_2"/>
    <property type="match status" value="1"/>
</dbReference>
<dbReference type="SUPFAM" id="SSF52540">
    <property type="entry name" value="P-loop containing nucleoside triphosphate hydrolases"/>
    <property type="match status" value="1"/>
</dbReference>
<gene>
    <name evidence="6" type="ORF">LX83_006289</name>
</gene>
<keyword evidence="7" id="KW-1185">Reference proteome</keyword>
<sequence>MIRVEGVHHSYDDHPVLHGIDLTLTESRVGIIGANGSGKSTLARMLNGLVIPERGRVLVDGLDTRKHGHRIRQRVGFVFPDADTQIIMPTVAEDVAIGLSGRGLSKADVARRTTDILARYGLAAHHDRPAHLLSGGQKQMLALAAVLVTEPEILICDEPTTLLDLRNVTLVVETLKALPQQVILLTHHLDILHDFDRVLVIDEGRLAFDGAPSEAVDHYRALVSAGGTAPGRNTPR</sequence>
<dbReference type="InterPro" id="IPR015856">
    <property type="entry name" value="ABC_transpr_CbiO/EcfA_su"/>
</dbReference>
<dbReference type="GO" id="GO:0043190">
    <property type="term" value="C:ATP-binding cassette (ABC) transporter complex"/>
    <property type="evidence" value="ECO:0007669"/>
    <property type="project" value="TreeGrafter"/>
</dbReference>
<dbReference type="InterPro" id="IPR017871">
    <property type="entry name" value="ABC_transporter-like_CS"/>
</dbReference>
<dbReference type="EMBL" id="JAMTCK010000018">
    <property type="protein sequence ID" value="MCP2169404.1"/>
    <property type="molecule type" value="Genomic_DNA"/>
</dbReference>
<evidence type="ECO:0000259" key="5">
    <source>
        <dbReference type="PROSITE" id="PS50893"/>
    </source>
</evidence>
<dbReference type="CDD" id="cd03225">
    <property type="entry name" value="ABC_cobalt_CbiO_domain1"/>
    <property type="match status" value="1"/>
</dbReference>
<proteinExistence type="inferred from homology"/>
<organism evidence="6 7">
    <name type="scientific">Goodfellowiella coeruleoviolacea</name>
    <dbReference type="NCBI Taxonomy" id="334858"/>
    <lineage>
        <taxon>Bacteria</taxon>
        <taxon>Bacillati</taxon>
        <taxon>Actinomycetota</taxon>
        <taxon>Actinomycetes</taxon>
        <taxon>Pseudonocardiales</taxon>
        <taxon>Pseudonocardiaceae</taxon>
        <taxon>Goodfellowiella</taxon>
    </lineage>
</organism>
<dbReference type="Pfam" id="PF00005">
    <property type="entry name" value="ABC_tran"/>
    <property type="match status" value="1"/>
</dbReference>
<evidence type="ECO:0000313" key="6">
    <source>
        <dbReference type="EMBL" id="MCP2169404.1"/>
    </source>
</evidence>
<evidence type="ECO:0000256" key="2">
    <source>
        <dbReference type="ARBA" id="ARBA00022448"/>
    </source>
</evidence>
<dbReference type="Gene3D" id="3.40.50.300">
    <property type="entry name" value="P-loop containing nucleotide triphosphate hydrolases"/>
    <property type="match status" value="1"/>
</dbReference>
<dbReference type="RefSeq" id="WP_253778159.1">
    <property type="nucleotide sequence ID" value="NZ_JAMTCK010000018.1"/>
</dbReference>
<dbReference type="PANTHER" id="PTHR43553">
    <property type="entry name" value="HEAVY METAL TRANSPORTER"/>
    <property type="match status" value="1"/>
</dbReference>
<dbReference type="PROSITE" id="PS00211">
    <property type="entry name" value="ABC_TRANSPORTER_1"/>
    <property type="match status" value="1"/>
</dbReference>
<comment type="similarity">
    <text evidence="1">Belongs to the ABC transporter superfamily.</text>
</comment>
<dbReference type="SMART" id="SM00382">
    <property type="entry name" value="AAA"/>
    <property type="match status" value="1"/>
</dbReference>
<protein>
    <submittedName>
        <fullName evidence="6">Biotin transport system ATP-binding protein</fullName>
    </submittedName>
</protein>
<reference evidence="6" key="1">
    <citation type="submission" date="2022-06" db="EMBL/GenBank/DDBJ databases">
        <title>Genomic Encyclopedia of Archaeal and Bacterial Type Strains, Phase II (KMG-II): from individual species to whole genera.</title>
        <authorList>
            <person name="Goeker M."/>
        </authorList>
    </citation>
    <scope>NUCLEOTIDE SEQUENCE</scope>
    <source>
        <strain evidence="6">DSM 43935</strain>
    </source>
</reference>
<dbReference type="PANTHER" id="PTHR43553:SF24">
    <property type="entry name" value="ENERGY-COUPLING FACTOR TRANSPORTER ATP-BINDING PROTEIN ECFA1"/>
    <property type="match status" value="1"/>
</dbReference>